<name>A0AAU9SRE1_THLAR</name>
<dbReference type="EMBL" id="OU466862">
    <property type="protein sequence ID" value="CAH2071535.1"/>
    <property type="molecule type" value="Genomic_DNA"/>
</dbReference>
<dbReference type="Proteomes" id="UP000836841">
    <property type="component" value="Chromosome 6"/>
</dbReference>
<dbReference type="AlphaFoldDB" id="A0AAU9SRE1"/>
<keyword evidence="2" id="KW-1185">Reference proteome</keyword>
<sequence>MVRRTEIHPTQNFWYLISRRLASGSAHKAERHRKMNLRGCKRCRDLRGHGRSFPRGKNVILEFARKRNAILGGGTGEREMRCQLFEEDTVARWKRERSSRSSAVENSSYFQNDDISKSNGKVPKPVKLFFDVINTVNYRHEMSYELDKELEKEKRRKRDVTICCY</sequence>
<accession>A0AAU9SRE1</accession>
<organism evidence="1 2">
    <name type="scientific">Thlaspi arvense</name>
    <name type="common">Field penny-cress</name>
    <dbReference type="NCBI Taxonomy" id="13288"/>
    <lineage>
        <taxon>Eukaryota</taxon>
        <taxon>Viridiplantae</taxon>
        <taxon>Streptophyta</taxon>
        <taxon>Embryophyta</taxon>
        <taxon>Tracheophyta</taxon>
        <taxon>Spermatophyta</taxon>
        <taxon>Magnoliopsida</taxon>
        <taxon>eudicotyledons</taxon>
        <taxon>Gunneridae</taxon>
        <taxon>Pentapetalae</taxon>
        <taxon>rosids</taxon>
        <taxon>malvids</taxon>
        <taxon>Brassicales</taxon>
        <taxon>Brassicaceae</taxon>
        <taxon>Thlaspideae</taxon>
        <taxon>Thlaspi</taxon>
    </lineage>
</organism>
<evidence type="ECO:0000313" key="1">
    <source>
        <dbReference type="EMBL" id="CAH2071535.1"/>
    </source>
</evidence>
<proteinExistence type="predicted"/>
<gene>
    <name evidence="1" type="ORF">TAV2_LOCUS19312</name>
</gene>
<reference evidence="1 2" key="1">
    <citation type="submission" date="2022-03" db="EMBL/GenBank/DDBJ databases">
        <authorList>
            <person name="Nunn A."/>
            <person name="Chopra R."/>
            <person name="Nunn A."/>
            <person name="Contreras Garrido A."/>
        </authorList>
    </citation>
    <scope>NUCLEOTIDE SEQUENCE [LARGE SCALE GENOMIC DNA]</scope>
</reference>
<evidence type="ECO:0000313" key="2">
    <source>
        <dbReference type="Proteomes" id="UP000836841"/>
    </source>
</evidence>
<protein>
    <submittedName>
        <fullName evidence="1">Uncharacterized protein</fullName>
    </submittedName>
</protein>